<feature type="coiled-coil region" evidence="1">
    <location>
        <begin position="342"/>
        <end position="369"/>
    </location>
</feature>
<comment type="caution">
    <text evidence="2">The sequence shown here is derived from an EMBL/GenBank/DDBJ whole genome shotgun (WGS) entry which is preliminary data.</text>
</comment>
<dbReference type="InterPro" id="IPR011043">
    <property type="entry name" value="Gal_Oxase/kelch_b-propeller"/>
</dbReference>
<dbReference type="EMBL" id="ASPP01025032">
    <property type="protein sequence ID" value="ETO08411.1"/>
    <property type="molecule type" value="Genomic_DNA"/>
</dbReference>
<dbReference type="InterPro" id="IPR015915">
    <property type="entry name" value="Kelch-typ_b-propeller"/>
</dbReference>
<protein>
    <recommendedName>
        <fullName evidence="4">Kelch motif family protein</fullName>
    </recommendedName>
</protein>
<organism evidence="2 3">
    <name type="scientific">Reticulomyxa filosa</name>
    <dbReference type="NCBI Taxonomy" id="46433"/>
    <lineage>
        <taxon>Eukaryota</taxon>
        <taxon>Sar</taxon>
        <taxon>Rhizaria</taxon>
        <taxon>Retaria</taxon>
        <taxon>Foraminifera</taxon>
        <taxon>Monothalamids</taxon>
        <taxon>Reticulomyxidae</taxon>
        <taxon>Reticulomyxa</taxon>
    </lineage>
</organism>
<dbReference type="OrthoDB" id="45365at2759"/>
<dbReference type="SUPFAM" id="SSF50965">
    <property type="entry name" value="Galactose oxidase, central domain"/>
    <property type="match status" value="1"/>
</dbReference>
<evidence type="ECO:0000256" key="1">
    <source>
        <dbReference type="SAM" id="Coils"/>
    </source>
</evidence>
<keyword evidence="1" id="KW-0175">Coiled coil</keyword>
<proteinExistence type="predicted"/>
<evidence type="ECO:0000313" key="3">
    <source>
        <dbReference type="Proteomes" id="UP000023152"/>
    </source>
</evidence>
<sequence>MNPTGIKSVNVDTTVVFENVVPLPIRLFQSQCVTYNNEILICGGYHNNECYSYHRLKNEYKRICSYPINIKLVGHCVVKRVNQNNLNNVTLLSFGGFYGHTLAMKYVSVWKDEEERIEIKKTKKSNRWLPLIDKHNKPIRIGRKEDDYWGMRAVIGGSNNHLLFISYSPNNIDVYNLDTLQYINHTILPTESNEICYHCFVSKPKTKIKRDEMLLFFAKTGLSIKYNEDDNIFQFEKLQTGMTIRSLLYYAYVYIDDTILCFGGDGDSVMGTSNTVHKYFVNGNKWMTFKCTLPIPLWGSIGILSEDHTYVHILGGQDETGNNTFTHIKTNLKHWMNTESAIEKYLLIEEEEKREIEQIKMELEGTKQGFHFRKLKVGFFFKKKQNSFFTCL</sequence>
<dbReference type="Proteomes" id="UP000023152">
    <property type="component" value="Unassembled WGS sequence"/>
</dbReference>
<dbReference type="Gene3D" id="2.120.10.80">
    <property type="entry name" value="Kelch-type beta propeller"/>
    <property type="match status" value="2"/>
</dbReference>
<accession>X6M487</accession>
<evidence type="ECO:0008006" key="4">
    <source>
        <dbReference type="Google" id="ProtNLM"/>
    </source>
</evidence>
<evidence type="ECO:0000313" key="2">
    <source>
        <dbReference type="EMBL" id="ETO08411.1"/>
    </source>
</evidence>
<keyword evidence="3" id="KW-1185">Reference proteome</keyword>
<name>X6M487_RETFI</name>
<reference evidence="2 3" key="1">
    <citation type="journal article" date="2013" name="Curr. Biol.">
        <title>The Genome of the Foraminiferan Reticulomyxa filosa.</title>
        <authorList>
            <person name="Glockner G."/>
            <person name="Hulsmann N."/>
            <person name="Schleicher M."/>
            <person name="Noegel A.A."/>
            <person name="Eichinger L."/>
            <person name="Gallinger C."/>
            <person name="Pawlowski J."/>
            <person name="Sierra R."/>
            <person name="Euteneuer U."/>
            <person name="Pillet L."/>
            <person name="Moustafa A."/>
            <person name="Platzer M."/>
            <person name="Groth M."/>
            <person name="Szafranski K."/>
            <person name="Schliwa M."/>
        </authorList>
    </citation>
    <scope>NUCLEOTIDE SEQUENCE [LARGE SCALE GENOMIC DNA]</scope>
</reference>
<gene>
    <name evidence="2" type="ORF">RFI_28975</name>
</gene>
<dbReference type="AlphaFoldDB" id="X6M487"/>